<proteinExistence type="predicted"/>
<dbReference type="PANTHER" id="PTHR30600:SF10">
    <property type="entry name" value="BLL6722 PROTEIN"/>
    <property type="match status" value="1"/>
</dbReference>
<sequence length="353" mass="39875">MKTNNRFILLMLNCCLLMNCTQEELYIPQEPEFEVQVPVNFPALPAQVDNPMTAAGIALGERLFFDKRLSGSNEISCASCHIPSLAFTDGSTLSTKGISGKPLLRHIPAIMNLAWADNGLFWDGGSTNLESQAFAPLGHEDEMYQDLEELEKELSEDATYTDLFQQAFGGEIQVNRVMMALAQFQRSLISSESTYDHMVREEPGGSFSSLAWEGYMLFEEKCAQCHVPDLFTDHDYHNNGLDATFNDFSEDELYLGRYRVTRDPEDIGKYKTPTLRNVAITAPYMHDGRFNSLKEVLNFYANGVQDSETLDPILKQNNRLGIDLSEAEKQALIAFLNTLTDETFINDERFAEY</sequence>
<feature type="binding site" description="axial binding residue" evidence="9">
    <location>
        <position position="226"/>
    </location>
    <ligand>
        <name>heme c</name>
        <dbReference type="ChEBI" id="CHEBI:61717"/>
        <label>2</label>
    </ligand>
    <ligandPart>
        <name>Fe</name>
        <dbReference type="ChEBI" id="CHEBI:18248"/>
    </ligandPart>
</feature>
<feature type="binding site" description="axial binding residue" evidence="9">
    <location>
        <position position="81"/>
    </location>
    <ligand>
        <name>heme c</name>
        <dbReference type="ChEBI" id="CHEBI:61717"/>
        <label>1</label>
    </ligand>
    <ligandPart>
        <name>Fe</name>
        <dbReference type="ChEBI" id="CHEBI:18248"/>
    </ligandPart>
</feature>
<dbReference type="GO" id="GO:0004130">
    <property type="term" value="F:cytochrome-c peroxidase activity"/>
    <property type="evidence" value="ECO:0007669"/>
    <property type="project" value="TreeGrafter"/>
</dbReference>
<keyword evidence="3 9" id="KW-0479">Metal-binding</keyword>
<reference evidence="11 12" key="1">
    <citation type="journal article" date="2018" name="Nat. Biotechnol.">
        <title>A standardized bacterial taxonomy based on genome phylogeny substantially revises the tree of life.</title>
        <authorList>
            <person name="Parks D.H."/>
            <person name="Chuvochina M."/>
            <person name="Waite D.W."/>
            <person name="Rinke C."/>
            <person name="Skarshewski A."/>
            <person name="Chaumeil P.A."/>
            <person name="Hugenholtz P."/>
        </authorList>
    </citation>
    <scope>NUCLEOTIDE SEQUENCE [LARGE SCALE GENOMIC DNA]</scope>
    <source>
        <strain evidence="11">UBA9359</strain>
    </source>
</reference>
<feature type="binding site" description="covalent" evidence="8">
    <location>
        <position position="225"/>
    </location>
    <ligand>
        <name>heme c</name>
        <dbReference type="ChEBI" id="CHEBI:61717"/>
        <label>2</label>
    </ligand>
</feature>
<organism evidence="11 12">
    <name type="scientific">Zunongwangia profunda</name>
    <dbReference type="NCBI Taxonomy" id="398743"/>
    <lineage>
        <taxon>Bacteria</taxon>
        <taxon>Pseudomonadati</taxon>
        <taxon>Bacteroidota</taxon>
        <taxon>Flavobacteriia</taxon>
        <taxon>Flavobacteriales</taxon>
        <taxon>Flavobacteriaceae</taxon>
        <taxon>Zunongwangia</taxon>
    </lineage>
</organism>
<evidence type="ECO:0000256" key="1">
    <source>
        <dbReference type="ARBA" id="ARBA00004418"/>
    </source>
</evidence>
<dbReference type="InterPro" id="IPR009056">
    <property type="entry name" value="Cyt_c-like_dom"/>
</dbReference>
<evidence type="ECO:0000256" key="8">
    <source>
        <dbReference type="PIRSR" id="PIRSR000294-1"/>
    </source>
</evidence>
<evidence type="ECO:0000259" key="10">
    <source>
        <dbReference type="PROSITE" id="PS51007"/>
    </source>
</evidence>
<gene>
    <name evidence="11" type="ORF">DGQ38_09035</name>
</gene>
<keyword evidence="5" id="KW-0574">Periplasm</keyword>
<dbReference type="PIRSF" id="PIRSF000294">
    <property type="entry name" value="Cytochrome-c_peroxidase"/>
    <property type="match status" value="1"/>
</dbReference>
<dbReference type="GO" id="GO:0046872">
    <property type="term" value="F:metal ion binding"/>
    <property type="evidence" value="ECO:0007669"/>
    <property type="project" value="UniProtKB-KW"/>
</dbReference>
<feature type="binding site" description="covalent" evidence="8">
    <location>
        <position position="77"/>
    </location>
    <ligand>
        <name>heme c</name>
        <dbReference type="ChEBI" id="CHEBI:61717"/>
        <label>1</label>
    </ligand>
</feature>
<dbReference type="InterPro" id="IPR051395">
    <property type="entry name" value="Cytochrome_c_Peroxidase/MauG"/>
</dbReference>
<feature type="binding site" description="covalent" evidence="8">
    <location>
        <position position="222"/>
    </location>
    <ligand>
        <name>heme c</name>
        <dbReference type="ChEBI" id="CHEBI:61717"/>
        <label>2</label>
    </ligand>
</feature>
<dbReference type="Proteomes" id="UP000264330">
    <property type="component" value="Unassembled WGS sequence"/>
</dbReference>
<dbReference type="GO" id="GO:0009055">
    <property type="term" value="F:electron transfer activity"/>
    <property type="evidence" value="ECO:0007669"/>
    <property type="project" value="InterPro"/>
</dbReference>
<evidence type="ECO:0000256" key="9">
    <source>
        <dbReference type="PIRSR" id="PIRSR000294-2"/>
    </source>
</evidence>
<keyword evidence="2 8" id="KW-0349">Heme</keyword>
<evidence type="ECO:0000256" key="7">
    <source>
        <dbReference type="ARBA" id="ARBA00023004"/>
    </source>
</evidence>
<evidence type="ECO:0000256" key="6">
    <source>
        <dbReference type="ARBA" id="ARBA00023002"/>
    </source>
</evidence>
<dbReference type="EMBL" id="DPMF01000218">
    <property type="protein sequence ID" value="HCV81180.1"/>
    <property type="molecule type" value="Genomic_DNA"/>
</dbReference>
<evidence type="ECO:0000313" key="12">
    <source>
        <dbReference type="Proteomes" id="UP000264330"/>
    </source>
</evidence>
<dbReference type="GO" id="GO:0020037">
    <property type="term" value="F:heme binding"/>
    <property type="evidence" value="ECO:0007669"/>
    <property type="project" value="InterPro"/>
</dbReference>
<feature type="domain" description="Cytochrome c" evidence="10">
    <location>
        <begin position="209"/>
        <end position="340"/>
    </location>
</feature>
<protein>
    <submittedName>
        <fullName evidence="11">Cytochrome-c peroxidase</fullName>
    </submittedName>
</protein>
<evidence type="ECO:0000256" key="2">
    <source>
        <dbReference type="ARBA" id="ARBA00022617"/>
    </source>
</evidence>
<dbReference type="PROSITE" id="PS51007">
    <property type="entry name" value="CYTC"/>
    <property type="match status" value="1"/>
</dbReference>
<comment type="subcellular location">
    <subcellularLocation>
        <location evidence="1">Periplasm</location>
    </subcellularLocation>
</comment>
<dbReference type="GO" id="GO:0042597">
    <property type="term" value="C:periplasmic space"/>
    <property type="evidence" value="ECO:0007669"/>
    <property type="project" value="UniProtKB-SubCell"/>
</dbReference>
<dbReference type="InterPro" id="IPR026259">
    <property type="entry name" value="MauG/Cytc_peroxidase"/>
</dbReference>
<dbReference type="SUPFAM" id="SSF46626">
    <property type="entry name" value="Cytochrome c"/>
    <property type="match status" value="2"/>
</dbReference>
<dbReference type="InterPro" id="IPR004852">
    <property type="entry name" value="Di-haem_cyt_c_peroxidsae"/>
</dbReference>
<dbReference type="Pfam" id="PF03150">
    <property type="entry name" value="CCP_MauG"/>
    <property type="match status" value="1"/>
</dbReference>
<dbReference type="Gene3D" id="1.10.760.10">
    <property type="entry name" value="Cytochrome c-like domain"/>
    <property type="match status" value="2"/>
</dbReference>
<comment type="caution">
    <text evidence="11">The sequence shown here is derived from an EMBL/GenBank/DDBJ whole genome shotgun (WGS) entry which is preliminary data.</text>
</comment>
<evidence type="ECO:0000256" key="5">
    <source>
        <dbReference type="ARBA" id="ARBA00022764"/>
    </source>
</evidence>
<evidence type="ECO:0000256" key="4">
    <source>
        <dbReference type="ARBA" id="ARBA00022729"/>
    </source>
</evidence>
<evidence type="ECO:0000313" key="11">
    <source>
        <dbReference type="EMBL" id="HCV81180.1"/>
    </source>
</evidence>
<comment type="PTM">
    <text evidence="8">Binds 2 heme groups per subunit.</text>
</comment>
<keyword evidence="4" id="KW-0732">Signal</keyword>
<dbReference type="InterPro" id="IPR036909">
    <property type="entry name" value="Cyt_c-like_dom_sf"/>
</dbReference>
<keyword evidence="11" id="KW-0575">Peroxidase</keyword>
<evidence type="ECO:0000256" key="3">
    <source>
        <dbReference type="ARBA" id="ARBA00022723"/>
    </source>
</evidence>
<keyword evidence="6" id="KW-0560">Oxidoreductase</keyword>
<accession>A0A3D5J1J1</accession>
<name>A0A3D5J1J1_9FLAO</name>
<dbReference type="AlphaFoldDB" id="A0A3D5J1J1"/>
<dbReference type="PANTHER" id="PTHR30600">
    <property type="entry name" value="CYTOCHROME C PEROXIDASE-RELATED"/>
    <property type="match status" value="1"/>
</dbReference>
<comment type="cofactor">
    <cofactor evidence="8">
        <name>heme</name>
        <dbReference type="ChEBI" id="CHEBI:30413"/>
    </cofactor>
    <text evidence="8">Binds 2 heme groups.</text>
</comment>
<keyword evidence="7 9" id="KW-0408">Iron</keyword>
<feature type="binding site" description="covalent" evidence="8">
    <location>
        <position position="80"/>
    </location>
    <ligand>
        <name>heme c</name>
        <dbReference type="ChEBI" id="CHEBI:61717"/>
        <label>1</label>
    </ligand>
</feature>